<dbReference type="InterPro" id="IPR011006">
    <property type="entry name" value="CheY-like_superfamily"/>
</dbReference>
<dbReference type="SUPFAM" id="SSF55073">
    <property type="entry name" value="Nucleotide cyclase"/>
    <property type="match status" value="1"/>
</dbReference>
<evidence type="ECO:0000259" key="1">
    <source>
        <dbReference type="SMART" id="SM00267"/>
    </source>
</evidence>
<feature type="domain" description="GGDEF" evidence="1">
    <location>
        <begin position="265"/>
        <end position="427"/>
    </location>
</feature>
<keyword evidence="3" id="KW-1185">Reference proteome</keyword>
<dbReference type="SUPFAM" id="SSF52172">
    <property type="entry name" value="CheY-like"/>
    <property type="match status" value="1"/>
</dbReference>
<dbReference type="AlphaFoldDB" id="C6XJH4"/>
<accession>C6XJH4</accession>
<dbReference type="InterPro" id="IPR029787">
    <property type="entry name" value="Nucleotide_cyclase"/>
</dbReference>
<gene>
    <name evidence="2" type="ordered locus">Hbal_1581</name>
</gene>
<name>C6XJH4_HIRBI</name>
<dbReference type="Gene3D" id="3.40.50.2300">
    <property type="match status" value="1"/>
</dbReference>
<dbReference type="Pfam" id="PF00990">
    <property type="entry name" value="GGDEF"/>
    <property type="match status" value="1"/>
</dbReference>
<proteinExistence type="predicted"/>
<dbReference type="Gene3D" id="3.30.70.270">
    <property type="match status" value="1"/>
</dbReference>
<dbReference type="KEGG" id="hba:Hbal_1581"/>
<reference evidence="3" key="1">
    <citation type="journal article" date="2011" name="J. Bacteriol.">
        <title>Genome sequences of eight morphologically diverse alphaproteobacteria.</title>
        <authorList>
            <consortium name="US DOE Joint Genome Institute"/>
            <person name="Brown P.J."/>
            <person name="Kysela D.T."/>
            <person name="Buechlein A."/>
            <person name="Hemmerich C."/>
            <person name="Brun Y.V."/>
        </authorList>
    </citation>
    <scope>NUCLEOTIDE SEQUENCE [LARGE SCALE GENOMIC DNA]</scope>
    <source>
        <strain evidence="3">ATCC 49814 / DSM 5838 / IFAM 1418</strain>
    </source>
</reference>
<dbReference type="InterPro" id="IPR000160">
    <property type="entry name" value="GGDEF_dom"/>
</dbReference>
<sequence>MARSEFSNQLKISVICGDHDRSQTICKTLADLQLDAHSGEFSNMVDIFLIDLTTCRPALVEEVIQYTCESRFSSSLIVTLGKFPCGAETPKRADVRLSSDNALKLARSRFHFAHRTAARRAEIELRRESYKRYGCIFTTQAEDKNYDVLYVGEASTRFMSLKNHLETLGVNIIAAFSAYTAFDYLHDHKFAAVLLDVSATSIRPDNFCAMVQRSSNLAEMPILALGKSDYIPSEHIIESAADIIDDNSSLEAISDQLLELTSNQAPSAKEFLAPQSSITDAETGLFTRNFFEDHLDRQIEWSLDFNQPLTVLIIDVLGADDKADIRDLAYTASVVRTLLRVQDAPTRLNDSTLAISMPGSTKQTASYAARRIEGVLDATAFESELNQPARQVTISWKVTELNPEQSANQLLSDALSNTQNDKGHAAA</sequence>
<evidence type="ECO:0000313" key="2">
    <source>
        <dbReference type="EMBL" id="ACT59269.1"/>
    </source>
</evidence>
<dbReference type="STRING" id="582402.Hbal_1581"/>
<protein>
    <submittedName>
        <fullName evidence="2">Diguanylate cyclase</fullName>
    </submittedName>
</protein>
<dbReference type="RefSeq" id="WP_015827419.1">
    <property type="nucleotide sequence ID" value="NC_012982.1"/>
</dbReference>
<dbReference type="Proteomes" id="UP000002745">
    <property type="component" value="Chromosome"/>
</dbReference>
<dbReference type="HOGENOM" id="CLU_640439_0_0_5"/>
<dbReference type="EMBL" id="CP001678">
    <property type="protein sequence ID" value="ACT59269.1"/>
    <property type="molecule type" value="Genomic_DNA"/>
</dbReference>
<organism evidence="2 3">
    <name type="scientific">Hirschia baltica (strain ATCC 49814 / DSM 5838 / IFAM 1418)</name>
    <dbReference type="NCBI Taxonomy" id="582402"/>
    <lineage>
        <taxon>Bacteria</taxon>
        <taxon>Pseudomonadati</taxon>
        <taxon>Pseudomonadota</taxon>
        <taxon>Alphaproteobacteria</taxon>
        <taxon>Hyphomonadales</taxon>
        <taxon>Hyphomonadaceae</taxon>
        <taxon>Hirschia</taxon>
    </lineage>
</organism>
<dbReference type="eggNOG" id="COG3706">
    <property type="taxonomic scope" value="Bacteria"/>
</dbReference>
<dbReference type="InterPro" id="IPR043128">
    <property type="entry name" value="Rev_trsase/Diguanyl_cyclase"/>
</dbReference>
<evidence type="ECO:0000313" key="3">
    <source>
        <dbReference type="Proteomes" id="UP000002745"/>
    </source>
</evidence>
<dbReference type="OrthoDB" id="7617825at2"/>
<dbReference type="SMART" id="SM00267">
    <property type="entry name" value="GGDEF"/>
    <property type="match status" value="1"/>
</dbReference>